<dbReference type="SUPFAM" id="SSF52283">
    <property type="entry name" value="Formate/glycerate dehydrogenase catalytic domain-like"/>
    <property type="match status" value="1"/>
</dbReference>
<evidence type="ECO:0000256" key="1">
    <source>
        <dbReference type="ARBA" id="ARBA00005854"/>
    </source>
</evidence>
<evidence type="ECO:0000256" key="3">
    <source>
        <dbReference type="ARBA" id="ARBA00023027"/>
    </source>
</evidence>
<dbReference type="PATRIC" id="fig|1618402.3.peg.13"/>
<dbReference type="GO" id="GO:0051287">
    <property type="term" value="F:NAD binding"/>
    <property type="evidence" value="ECO:0007669"/>
    <property type="project" value="InterPro"/>
</dbReference>
<reference evidence="7 8" key="1">
    <citation type="journal article" date="2015" name="Nature">
        <title>rRNA introns, odd ribosomes, and small enigmatic genomes across a large radiation of phyla.</title>
        <authorList>
            <person name="Brown C.T."/>
            <person name="Hug L.A."/>
            <person name="Thomas B.C."/>
            <person name="Sharon I."/>
            <person name="Castelle C.J."/>
            <person name="Singh A."/>
            <person name="Wilkins M.J."/>
            <person name="Williams K.H."/>
            <person name="Banfield J.F."/>
        </authorList>
    </citation>
    <scope>NUCLEOTIDE SEQUENCE [LARGE SCALE GENOMIC DNA]</scope>
</reference>
<gene>
    <name evidence="7" type="ORF">UW26_C0001G0012</name>
</gene>
<keyword evidence="2 4" id="KW-0560">Oxidoreductase</keyword>
<proteinExistence type="inferred from homology"/>
<evidence type="ECO:0000259" key="5">
    <source>
        <dbReference type="Pfam" id="PF00389"/>
    </source>
</evidence>
<organism evidence="7 8">
    <name type="scientific">Candidatus Collierbacteria bacterium GW2011_GWF1_44_12</name>
    <dbReference type="NCBI Taxonomy" id="1618402"/>
    <lineage>
        <taxon>Bacteria</taxon>
        <taxon>Candidatus Collieribacteriota</taxon>
    </lineage>
</organism>
<sequence length="328" mass="36293">MDKPKIFVTHKLPGKFSERLAKDYEVEVWPEKDISRTDLLEKVKGVTGIISLLTEKIDAEVMDVAGNNLKVISNYAVGYDNIDVEAATKRGICVTNTPGVLTESVAEHVIGLAISLLKRISEGDRFVRSGKYHGWEPDLLVGTGLRDKVMGIAGLGRIGRWTARMSIALGMKVIYFNRHRDEEFEEEYGVVYHTLEQLLEQSDVVSLSVPLTEETRHMIGETQLKLMKKTAILINTARGPIVDEEALIKSLNEKWIAGAGLDVFEDESGVPEALRSLPNTVLTPHIASATIEARMAMARLVVENLMDALAGRQPACLVNVSVWESKID</sequence>
<dbReference type="AlphaFoldDB" id="A0A0G1GY12"/>
<dbReference type="PANTHER" id="PTHR10996:SF283">
    <property type="entry name" value="GLYOXYLATE_HYDROXYPYRUVATE REDUCTASE B"/>
    <property type="match status" value="1"/>
</dbReference>
<dbReference type="InterPro" id="IPR029753">
    <property type="entry name" value="D-isomer_DH_CS"/>
</dbReference>
<evidence type="ECO:0000313" key="7">
    <source>
        <dbReference type="EMBL" id="KKT39525.1"/>
    </source>
</evidence>
<evidence type="ECO:0000259" key="6">
    <source>
        <dbReference type="Pfam" id="PF02826"/>
    </source>
</evidence>
<dbReference type="CDD" id="cd05301">
    <property type="entry name" value="GDH"/>
    <property type="match status" value="1"/>
</dbReference>
<dbReference type="InterPro" id="IPR050223">
    <property type="entry name" value="D-isomer_2-hydroxyacid_DH"/>
</dbReference>
<dbReference type="Proteomes" id="UP000034097">
    <property type="component" value="Unassembled WGS sequence"/>
</dbReference>
<dbReference type="InterPro" id="IPR006139">
    <property type="entry name" value="D-isomer_2_OHA_DH_cat_dom"/>
</dbReference>
<evidence type="ECO:0000256" key="4">
    <source>
        <dbReference type="RuleBase" id="RU003719"/>
    </source>
</evidence>
<dbReference type="Pfam" id="PF02826">
    <property type="entry name" value="2-Hacid_dh_C"/>
    <property type="match status" value="1"/>
</dbReference>
<dbReference type="GO" id="GO:0030267">
    <property type="term" value="F:glyoxylate reductase (NADPH) activity"/>
    <property type="evidence" value="ECO:0007669"/>
    <property type="project" value="TreeGrafter"/>
</dbReference>
<keyword evidence="3" id="KW-0520">NAD</keyword>
<dbReference type="PROSITE" id="PS00671">
    <property type="entry name" value="D_2_HYDROXYACID_DH_3"/>
    <property type="match status" value="1"/>
</dbReference>
<dbReference type="Gene3D" id="3.40.50.720">
    <property type="entry name" value="NAD(P)-binding Rossmann-like Domain"/>
    <property type="match status" value="2"/>
</dbReference>
<feature type="domain" description="D-isomer specific 2-hydroxyacid dehydrogenase catalytic" evidence="5">
    <location>
        <begin position="7"/>
        <end position="319"/>
    </location>
</feature>
<protein>
    <submittedName>
        <fullName evidence="7">D-isomer specific 2-hydroxyacid dehydrogenase NAD-binding protein</fullName>
    </submittedName>
</protein>
<accession>A0A0G1GY12</accession>
<feature type="domain" description="D-isomer specific 2-hydroxyacid dehydrogenase NAD-binding" evidence="6">
    <location>
        <begin position="110"/>
        <end position="287"/>
    </location>
</feature>
<dbReference type="SUPFAM" id="SSF51735">
    <property type="entry name" value="NAD(P)-binding Rossmann-fold domains"/>
    <property type="match status" value="1"/>
</dbReference>
<dbReference type="PANTHER" id="PTHR10996">
    <property type="entry name" value="2-HYDROXYACID DEHYDROGENASE-RELATED"/>
    <property type="match status" value="1"/>
</dbReference>
<dbReference type="InterPro" id="IPR006140">
    <property type="entry name" value="D-isomer_DH_NAD-bd"/>
</dbReference>
<dbReference type="EMBL" id="LCHQ01000001">
    <property type="protein sequence ID" value="KKT39525.1"/>
    <property type="molecule type" value="Genomic_DNA"/>
</dbReference>
<evidence type="ECO:0000256" key="2">
    <source>
        <dbReference type="ARBA" id="ARBA00023002"/>
    </source>
</evidence>
<comment type="similarity">
    <text evidence="1 4">Belongs to the D-isomer specific 2-hydroxyacid dehydrogenase family.</text>
</comment>
<dbReference type="Pfam" id="PF00389">
    <property type="entry name" value="2-Hacid_dh"/>
    <property type="match status" value="1"/>
</dbReference>
<dbReference type="InterPro" id="IPR036291">
    <property type="entry name" value="NAD(P)-bd_dom_sf"/>
</dbReference>
<name>A0A0G1GY12_9BACT</name>
<dbReference type="GO" id="GO:0016618">
    <property type="term" value="F:hydroxypyruvate reductase [NAD(P)H] activity"/>
    <property type="evidence" value="ECO:0007669"/>
    <property type="project" value="TreeGrafter"/>
</dbReference>
<comment type="caution">
    <text evidence="7">The sequence shown here is derived from an EMBL/GenBank/DDBJ whole genome shotgun (WGS) entry which is preliminary data.</text>
</comment>
<dbReference type="FunFam" id="3.40.50.720:FF:000203">
    <property type="entry name" value="D-3-phosphoglycerate dehydrogenase (SerA)"/>
    <property type="match status" value="1"/>
</dbReference>
<dbReference type="GO" id="GO:0005829">
    <property type="term" value="C:cytosol"/>
    <property type="evidence" value="ECO:0007669"/>
    <property type="project" value="TreeGrafter"/>
</dbReference>
<evidence type="ECO:0000313" key="8">
    <source>
        <dbReference type="Proteomes" id="UP000034097"/>
    </source>
</evidence>